<organism evidence="1 2">
    <name type="scientific">Streptococcus phage DCC1738</name>
    <dbReference type="NCBI Taxonomy" id="1448273"/>
    <lineage>
        <taxon>Viruses</taxon>
        <taxon>Duplodnaviria</taxon>
        <taxon>Heunggongvirae</taxon>
        <taxon>Uroviricota</taxon>
        <taxon>Caudoviricetes</taxon>
        <taxon>Ferrettivirinae</taxon>
        <taxon>Hinxtonvirus</taxon>
        <taxon>Hinxtonvirus DCC1738</taxon>
    </lineage>
</organism>
<dbReference type="Proteomes" id="UP000203604">
    <property type="component" value="Segment"/>
</dbReference>
<dbReference type="GeneID" id="19685234"/>
<evidence type="ECO:0000313" key="1">
    <source>
        <dbReference type="EMBL" id="CDL74059.1"/>
    </source>
</evidence>
<dbReference type="RefSeq" id="YP_009043213.1">
    <property type="nucleotide sequence ID" value="NC_024361.1"/>
</dbReference>
<accession>A0A060QN97</accession>
<sequence length="84" mass="9792">MYIISIYVKNTETGNEDFSLIGRDFLPTGHQDYIARVFETKEEAIDYLKSISYIASGVHGNDWVYQNEKLPEIESRCRIWKVGE</sequence>
<dbReference type="EMBL" id="HG799497">
    <property type="protein sequence ID" value="CDL74059.1"/>
    <property type="molecule type" value="Genomic_DNA"/>
</dbReference>
<name>A0A060QN97_9CAUD</name>
<evidence type="ECO:0000313" key="2">
    <source>
        <dbReference type="Proteomes" id="UP000203604"/>
    </source>
</evidence>
<proteinExistence type="predicted"/>
<dbReference type="KEGG" id="vg:19685234"/>
<keyword evidence="2" id="KW-1185">Reference proteome</keyword>
<protein>
    <submittedName>
        <fullName evidence="1">Phage protein</fullName>
    </submittedName>
</protein>
<dbReference type="OrthoDB" id="18570at10239"/>
<reference evidence="1 2" key="1">
    <citation type="journal article" date="2014" name="BMC Biol.">
        <title>Variable recombination dynamics during the emergence, transmission and 'disarming' of a multidrug-resistant pneumococcal clone.</title>
        <authorList>
            <person name="Croucher N.J."/>
            <person name="Hanage W.P."/>
            <person name="Harris S.R."/>
            <person name="McGee L."/>
            <person name="van der Linden M."/>
            <person name="de Lencastre H."/>
            <person name="Sa-Leao R."/>
            <person name="Song J.H."/>
            <person name="Ko K.S."/>
            <person name="Beall B."/>
            <person name="Klugman K.P."/>
            <person name="Parkhill J."/>
            <person name="Tomasz A."/>
            <person name="Kristinsson K.G."/>
            <person name="Bentley S.D."/>
        </authorList>
    </citation>
    <scope>NUCLEOTIDE SEQUENCE [LARGE SCALE GENOMIC DNA]</scope>
</reference>